<name>A0AA36G321_9BILA</name>
<dbReference type="PROSITE" id="PS50181">
    <property type="entry name" value="FBOX"/>
    <property type="match status" value="1"/>
</dbReference>
<feature type="domain" description="F-box" evidence="1">
    <location>
        <begin position="1"/>
        <end position="48"/>
    </location>
</feature>
<comment type="caution">
    <text evidence="2">The sequence shown here is derived from an EMBL/GenBank/DDBJ whole genome shotgun (WGS) entry which is preliminary data.</text>
</comment>
<dbReference type="Proteomes" id="UP001177023">
    <property type="component" value="Unassembled WGS sequence"/>
</dbReference>
<gene>
    <name evidence="2" type="ORF">MSPICULIGERA_LOCUS9700</name>
</gene>
<dbReference type="SUPFAM" id="SSF81383">
    <property type="entry name" value="F-box domain"/>
    <property type="match status" value="1"/>
</dbReference>
<dbReference type="CDD" id="cd09917">
    <property type="entry name" value="F-box_SF"/>
    <property type="match status" value="1"/>
</dbReference>
<keyword evidence="3" id="KW-1185">Reference proteome</keyword>
<reference evidence="2" key="1">
    <citation type="submission" date="2023-06" db="EMBL/GenBank/DDBJ databases">
        <authorList>
            <person name="Delattre M."/>
        </authorList>
    </citation>
    <scope>NUCLEOTIDE SEQUENCE</scope>
    <source>
        <strain evidence="2">AF72</strain>
    </source>
</reference>
<dbReference type="InterPro" id="IPR001810">
    <property type="entry name" value="F-box_dom"/>
</dbReference>
<proteinExistence type="predicted"/>
<dbReference type="Pfam" id="PF00646">
    <property type="entry name" value="F-box"/>
    <property type="match status" value="1"/>
</dbReference>
<feature type="non-terminal residue" evidence="2">
    <location>
        <position position="269"/>
    </location>
</feature>
<dbReference type="Gene3D" id="1.20.1280.50">
    <property type="match status" value="1"/>
</dbReference>
<sequence>MDLSTFPAEIHDKILRYLDIKQFMRVACTCRTFWNRCEALPKKYWNVKVEFPRSEGPQINQAIITQPYARPMTIPSERTIDFLLRDATVLGVQTFESHIPGLTSHKLAIGNGLPMIGLDPLPVLKEYKPTGKYETVGIHHFNPYPELVEFINENVANLVFHPDVRLPECLDLKVKTMQCKLSSQRRGAEQAVEFVVELVTQWKDGAREIESISVQCPELLGFGLAFEGLLTRQYNATRGIIIRVDNQKIVIDLDVMVNNETWICLRKIP</sequence>
<accession>A0AA36G321</accession>
<protein>
    <recommendedName>
        <fullName evidence="1">F-box domain-containing protein</fullName>
    </recommendedName>
</protein>
<evidence type="ECO:0000259" key="1">
    <source>
        <dbReference type="PROSITE" id="PS50181"/>
    </source>
</evidence>
<dbReference type="InterPro" id="IPR036047">
    <property type="entry name" value="F-box-like_dom_sf"/>
</dbReference>
<dbReference type="AlphaFoldDB" id="A0AA36G321"/>
<dbReference type="EMBL" id="CATQJA010002553">
    <property type="protein sequence ID" value="CAJ0571288.1"/>
    <property type="molecule type" value="Genomic_DNA"/>
</dbReference>
<organism evidence="2 3">
    <name type="scientific">Mesorhabditis spiculigera</name>
    <dbReference type="NCBI Taxonomy" id="96644"/>
    <lineage>
        <taxon>Eukaryota</taxon>
        <taxon>Metazoa</taxon>
        <taxon>Ecdysozoa</taxon>
        <taxon>Nematoda</taxon>
        <taxon>Chromadorea</taxon>
        <taxon>Rhabditida</taxon>
        <taxon>Rhabditina</taxon>
        <taxon>Rhabditomorpha</taxon>
        <taxon>Rhabditoidea</taxon>
        <taxon>Rhabditidae</taxon>
        <taxon>Mesorhabditinae</taxon>
        <taxon>Mesorhabditis</taxon>
    </lineage>
</organism>
<evidence type="ECO:0000313" key="3">
    <source>
        <dbReference type="Proteomes" id="UP001177023"/>
    </source>
</evidence>
<evidence type="ECO:0000313" key="2">
    <source>
        <dbReference type="EMBL" id="CAJ0571288.1"/>
    </source>
</evidence>